<sequence length="294" mass="32481">MRIIALPLTSAVRGPYHASDDTSDSRPLVYYHFQLPPPPKDRKVGWMGWATGKAAGVWAKFGQAPKKNWKFKIYHYGEHLVDRIDFEELALKGLDPSMGPKLTQLRDSQEDADAKKHAIIPLVHPKFFGSSPLTHLENLLAKRKPRHLKGFWTWMLISPLTAPFMLVQVAYKASDYLQSMLERGAIVPQIDVNLDEIYIAHSPPRPLAPASTLSPSEILSREITPKVENGAQRSGPGATTTTPGDSSSSKKRVILTPDAVPPILSLFGLPSSAATDIHRAIEQAGVRLKKGVYK</sequence>
<dbReference type="PANTHER" id="PTHR28062:SF1">
    <property type="entry name" value="TRANSMEMBRANE PROTEIN"/>
    <property type="match status" value="1"/>
</dbReference>
<protein>
    <submittedName>
        <fullName evidence="2">Uncharacterized protein</fullName>
    </submittedName>
</protein>
<accession>A0A4S4LY53</accession>
<dbReference type="Proteomes" id="UP000310158">
    <property type="component" value="Unassembled WGS sequence"/>
</dbReference>
<organism evidence="2 3">
    <name type="scientific">Bondarzewia mesenterica</name>
    <dbReference type="NCBI Taxonomy" id="1095465"/>
    <lineage>
        <taxon>Eukaryota</taxon>
        <taxon>Fungi</taxon>
        <taxon>Dikarya</taxon>
        <taxon>Basidiomycota</taxon>
        <taxon>Agaricomycotina</taxon>
        <taxon>Agaricomycetes</taxon>
        <taxon>Russulales</taxon>
        <taxon>Bondarzewiaceae</taxon>
        <taxon>Bondarzewia</taxon>
    </lineage>
</organism>
<evidence type="ECO:0000313" key="3">
    <source>
        <dbReference type="Proteomes" id="UP000310158"/>
    </source>
</evidence>
<dbReference type="GO" id="GO:1902600">
    <property type="term" value="P:proton transmembrane transport"/>
    <property type="evidence" value="ECO:0007669"/>
    <property type="project" value="TreeGrafter"/>
</dbReference>
<feature type="compositionally biased region" description="Polar residues" evidence="1">
    <location>
        <begin position="237"/>
        <end position="247"/>
    </location>
</feature>
<dbReference type="PANTHER" id="PTHR28062">
    <property type="entry name" value="K+-H+ EXCHANGE-LIKE PROTEIN"/>
    <property type="match status" value="1"/>
</dbReference>
<dbReference type="InterPro" id="IPR018786">
    <property type="entry name" value="Mit_KHE1"/>
</dbReference>
<reference evidence="2 3" key="1">
    <citation type="submission" date="2019-02" db="EMBL/GenBank/DDBJ databases">
        <title>Genome sequencing of the rare red list fungi Bondarzewia mesenterica.</title>
        <authorList>
            <person name="Buettner E."/>
            <person name="Kellner H."/>
        </authorList>
    </citation>
    <scope>NUCLEOTIDE SEQUENCE [LARGE SCALE GENOMIC DNA]</scope>
    <source>
        <strain evidence="2 3">DSM 108281</strain>
    </source>
</reference>
<dbReference type="Pfam" id="PF10173">
    <property type="entry name" value="Mit_KHE1"/>
    <property type="match status" value="1"/>
</dbReference>
<evidence type="ECO:0000313" key="2">
    <source>
        <dbReference type="EMBL" id="THH16858.1"/>
    </source>
</evidence>
<comment type="caution">
    <text evidence="2">The sequence shown here is derived from an EMBL/GenBank/DDBJ whole genome shotgun (WGS) entry which is preliminary data.</text>
</comment>
<gene>
    <name evidence="2" type="ORF">EW146_g3833</name>
</gene>
<feature type="region of interest" description="Disordered" evidence="1">
    <location>
        <begin position="223"/>
        <end position="251"/>
    </location>
</feature>
<evidence type="ECO:0000256" key="1">
    <source>
        <dbReference type="SAM" id="MobiDB-lite"/>
    </source>
</evidence>
<name>A0A4S4LY53_9AGAM</name>
<keyword evidence="3" id="KW-1185">Reference proteome</keyword>
<dbReference type="GO" id="GO:0006813">
    <property type="term" value="P:potassium ion transport"/>
    <property type="evidence" value="ECO:0007669"/>
    <property type="project" value="TreeGrafter"/>
</dbReference>
<dbReference type="OrthoDB" id="5562676at2759"/>
<dbReference type="EMBL" id="SGPL01000139">
    <property type="protein sequence ID" value="THH16858.1"/>
    <property type="molecule type" value="Genomic_DNA"/>
</dbReference>
<dbReference type="GO" id="GO:0005743">
    <property type="term" value="C:mitochondrial inner membrane"/>
    <property type="evidence" value="ECO:0007669"/>
    <property type="project" value="TreeGrafter"/>
</dbReference>
<proteinExistence type="predicted"/>
<dbReference type="AlphaFoldDB" id="A0A4S4LY53"/>